<proteinExistence type="inferred from homology"/>
<dbReference type="AlphaFoldDB" id="A0A368DQ08"/>
<dbReference type="Pfam" id="PF02615">
    <property type="entry name" value="Ldh_2"/>
    <property type="match status" value="1"/>
</dbReference>
<dbReference type="Proteomes" id="UP000253570">
    <property type="component" value="Unassembled WGS sequence"/>
</dbReference>
<evidence type="ECO:0000313" key="4">
    <source>
        <dbReference type="Proteomes" id="UP000253570"/>
    </source>
</evidence>
<name>A0A368DQ08_9PROT</name>
<protein>
    <submittedName>
        <fullName evidence="3">Ldh family oxidoreductase</fullName>
    </submittedName>
</protein>
<dbReference type="InterPro" id="IPR043143">
    <property type="entry name" value="Mal/L-sulf/L-lact_DH-like_NADP"/>
</dbReference>
<dbReference type="InterPro" id="IPR036111">
    <property type="entry name" value="Mal/L-sulfo/L-lacto_DH-like_sf"/>
</dbReference>
<evidence type="ECO:0000313" key="3">
    <source>
        <dbReference type="EMBL" id="RCL73295.1"/>
    </source>
</evidence>
<evidence type="ECO:0000256" key="1">
    <source>
        <dbReference type="ARBA" id="ARBA00006056"/>
    </source>
</evidence>
<reference evidence="3 4" key="1">
    <citation type="journal article" date="2018" name="Microbiome">
        <title>Fine metagenomic profile of the Mediterranean stratified and mixed water columns revealed by assembly and recruitment.</title>
        <authorList>
            <person name="Haro-Moreno J.M."/>
            <person name="Lopez-Perez M."/>
            <person name="De La Torre J.R."/>
            <person name="Picazo A."/>
            <person name="Camacho A."/>
            <person name="Rodriguez-Valera F."/>
        </authorList>
    </citation>
    <scope>NUCLEOTIDE SEQUENCE [LARGE SCALE GENOMIC DNA]</scope>
    <source>
        <strain evidence="3">MED-G57</strain>
    </source>
</reference>
<comment type="caution">
    <text evidence="3">The sequence shown here is derived from an EMBL/GenBank/DDBJ whole genome shotgun (WGS) entry which is preliminary data.</text>
</comment>
<dbReference type="EMBL" id="QOQD01000008">
    <property type="protein sequence ID" value="RCL73295.1"/>
    <property type="molecule type" value="Genomic_DNA"/>
</dbReference>
<dbReference type="GO" id="GO:0016491">
    <property type="term" value="F:oxidoreductase activity"/>
    <property type="evidence" value="ECO:0007669"/>
    <property type="project" value="UniProtKB-KW"/>
</dbReference>
<dbReference type="SUPFAM" id="SSF89733">
    <property type="entry name" value="L-sulfolactate dehydrogenase-like"/>
    <property type="match status" value="1"/>
</dbReference>
<comment type="similarity">
    <text evidence="1">Belongs to the LDH2/MDH2 oxidoreductase family.</text>
</comment>
<dbReference type="PANTHER" id="PTHR11091:SF0">
    <property type="entry name" value="MALATE DEHYDROGENASE"/>
    <property type="match status" value="1"/>
</dbReference>
<dbReference type="InterPro" id="IPR003767">
    <property type="entry name" value="Malate/L-lactate_DH-like"/>
</dbReference>
<dbReference type="Gene3D" id="1.10.1530.10">
    <property type="match status" value="1"/>
</dbReference>
<sequence length="352" mass="38025">MAEKFKHISESHLKGYIKNVLLTVGLPENDSDIVAGLMSDADMIGSDAHGVFRLPQYVKRLIAGGINKIPNIVIEKEKNSMAVINGDNGMGHLVMERAANIAVKKAKENGVAWVGANSSNHAGPASLYARIPLKNDMIGIYVAVGSSNHVPPWGGKDMLLSTNPIAITVPSNERPPIILDMATTVAAYGKVKEKLQRKEEMPVGWMIDKQGMPLTDPSKSNEGFLLPIGEAKGYGLALMFGILAGTLNGAAFGKAVVDFNADATSFTNTGHFIIAIDIAAFIDVSLFKNNIDEVWSQMKGSALLPGFDEIRLPGERSHKIYQDRKVNGVPIHSNLKNALDNISNELNIQKIF</sequence>
<organism evidence="3 4">
    <name type="scientific">PS1 clade bacterium</name>
    <dbReference type="NCBI Taxonomy" id="2175152"/>
    <lineage>
        <taxon>Bacteria</taxon>
        <taxon>Pseudomonadati</taxon>
        <taxon>Pseudomonadota</taxon>
        <taxon>Alphaproteobacteria</taxon>
        <taxon>PS1 clade</taxon>
    </lineage>
</organism>
<keyword evidence="2" id="KW-0560">Oxidoreductase</keyword>
<gene>
    <name evidence="3" type="ORF">DBW71_04110</name>
</gene>
<dbReference type="InterPro" id="IPR043144">
    <property type="entry name" value="Mal/L-sulf/L-lact_DH-like_ah"/>
</dbReference>
<accession>A0A368DQ08</accession>
<evidence type="ECO:0000256" key="2">
    <source>
        <dbReference type="ARBA" id="ARBA00023002"/>
    </source>
</evidence>
<dbReference type="PANTHER" id="PTHR11091">
    <property type="entry name" value="OXIDOREDUCTASE-RELATED"/>
    <property type="match status" value="1"/>
</dbReference>
<dbReference type="Gene3D" id="3.30.1370.60">
    <property type="entry name" value="Hypothetical oxidoreductase yiak, domain 2"/>
    <property type="match status" value="1"/>
</dbReference>